<feature type="region of interest" description="Disordered" evidence="1">
    <location>
        <begin position="146"/>
        <end position="177"/>
    </location>
</feature>
<evidence type="ECO:0000313" key="3">
    <source>
        <dbReference type="Proteomes" id="UP000604001"/>
    </source>
</evidence>
<dbReference type="EMBL" id="JACMYC010000009">
    <property type="protein sequence ID" value="MBC2961600.1"/>
    <property type="molecule type" value="Genomic_DNA"/>
</dbReference>
<protein>
    <submittedName>
        <fullName evidence="2">Uncharacterized protein</fullName>
    </submittedName>
</protein>
<keyword evidence="3" id="KW-1185">Reference proteome</keyword>
<dbReference type="Proteomes" id="UP000604001">
    <property type="component" value="Unassembled WGS sequence"/>
</dbReference>
<evidence type="ECO:0000256" key="1">
    <source>
        <dbReference type="SAM" id="MobiDB-lite"/>
    </source>
</evidence>
<comment type="caution">
    <text evidence="2">The sequence shown here is derived from an EMBL/GenBank/DDBJ whole genome shotgun (WGS) entry which is preliminary data.</text>
</comment>
<dbReference type="RefSeq" id="WP_186346814.1">
    <property type="nucleotide sequence ID" value="NZ_BMMR01000004.1"/>
</dbReference>
<organism evidence="2 3">
    <name type="scientific">Nocardioides deserti</name>
    <dbReference type="NCBI Taxonomy" id="1588644"/>
    <lineage>
        <taxon>Bacteria</taxon>
        <taxon>Bacillati</taxon>
        <taxon>Actinomycetota</taxon>
        <taxon>Actinomycetes</taxon>
        <taxon>Propionibacteriales</taxon>
        <taxon>Nocardioidaceae</taxon>
        <taxon>Nocardioides</taxon>
    </lineage>
</organism>
<gene>
    <name evidence="2" type="ORF">H7344_14960</name>
</gene>
<evidence type="ECO:0000313" key="2">
    <source>
        <dbReference type="EMBL" id="MBC2961600.1"/>
    </source>
</evidence>
<proteinExistence type="predicted"/>
<accession>A0ABR6UBF6</accession>
<sequence length="177" mass="18039">MIGRVVGEGLLAGAVGVAVMTLGEKVEQRLTGRPSSYVPARVLERLTGLPEQTGGRALATNWAMHHGQAALVGVLRSAMAHAGLRGPLASAKFGVVRLTTDQLLENATGVGAPPQTWPRGELAVDLLHKGVYAAVTGLVADALAARSGPGPGQRHAAARPGRTSGVGPLPRADVGSR</sequence>
<name>A0ABR6UBF6_9ACTN</name>
<reference evidence="2 3" key="1">
    <citation type="submission" date="2020-08" db="EMBL/GenBank/DDBJ databases">
        <title>novel species in genus Nocardioides.</title>
        <authorList>
            <person name="Zhang G."/>
        </authorList>
    </citation>
    <scope>NUCLEOTIDE SEQUENCE [LARGE SCALE GENOMIC DNA]</scope>
    <source>
        <strain evidence="2 3">SC8A-24</strain>
    </source>
</reference>